<accession>A0A821T5F5</accession>
<evidence type="ECO:0000259" key="3">
    <source>
        <dbReference type="Pfam" id="PF13843"/>
    </source>
</evidence>
<sequence length="404" mass="47599">MLPDPLFDYIAECTNRRAKLHFTNIVKNNENTWIEVTCDEMKTFFAICIHMGMIRKRRIRDYWSTDLLLHTPIFHSKHYLSRNRFFEILRSGPKVFSKENYELFCFRFLRFTDYEKIVDNDNLRKLRPFLKIVQDLCLSMYIPRRNVAVDETLLLYKGRISFKQYNPRKRARFGINTLALCDSTNGFLHNFEVYTGQNTNRWAENFPDAQALPVSERIVIHLAGHLLNKSYSIYADNWFLSVRLVKWMVEHGTTVTGTIKKNRESHSSATLNDFLMIYVRETIEKTGITRKSGKDFTPKQKRSLSTNATDRSPKLTTTISQHFSNEIILEEKIVAFYRRITFLGKNDIDSKSGRHKQKRCVLCHMNNIRTMTIYNCKTCTEEPALCVPDCFENFHLTLMNKTKT</sequence>
<name>A0A821T5F5_9BILA</name>
<feature type="domain" description="PiggyBac transposable element-derived protein 4 C-terminal zinc-finger" evidence="2">
    <location>
        <begin position="351"/>
        <end position="396"/>
    </location>
</feature>
<dbReference type="Proteomes" id="UP000663848">
    <property type="component" value="Unassembled WGS sequence"/>
</dbReference>
<comment type="caution">
    <text evidence="4">The sequence shown here is derived from an EMBL/GenBank/DDBJ whole genome shotgun (WGS) entry which is preliminary data.</text>
</comment>
<dbReference type="InterPro" id="IPR029526">
    <property type="entry name" value="PGBD"/>
</dbReference>
<dbReference type="AlphaFoldDB" id="A0A821T5F5"/>
<feature type="compositionally biased region" description="Polar residues" evidence="1">
    <location>
        <begin position="303"/>
        <end position="312"/>
    </location>
</feature>
<organism evidence="4 5">
    <name type="scientific">Rotaria socialis</name>
    <dbReference type="NCBI Taxonomy" id="392032"/>
    <lineage>
        <taxon>Eukaryota</taxon>
        <taxon>Metazoa</taxon>
        <taxon>Spiralia</taxon>
        <taxon>Gnathifera</taxon>
        <taxon>Rotifera</taxon>
        <taxon>Eurotatoria</taxon>
        <taxon>Bdelloidea</taxon>
        <taxon>Philodinida</taxon>
        <taxon>Philodinidae</taxon>
        <taxon>Rotaria</taxon>
    </lineage>
</organism>
<evidence type="ECO:0000256" key="1">
    <source>
        <dbReference type="SAM" id="MobiDB-lite"/>
    </source>
</evidence>
<feature type="region of interest" description="Disordered" evidence="1">
    <location>
        <begin position="290"/>
        <end position="312"/>
    </location>
</feature>
<dbReference type="InterPro" id="IPR032718">
    <property type="entry name" value="PGBD4_Znf_C"/>
</dbReference>
<evidence type="ECO:0000313" key="5">
    <source>
        <dbReference type="Proteomes" id="UP000663848"/>
    </source>
</evidence>
<evidence type="ECO:0000259" key="2">
    <source>
        <dbReference type="Pfam" id="PF13842"/>
    </source>
</evidence>
<protein>
    <recommendedName>
        <fullName evidence="6">Transposase</fullName>
    </recommendedName>
</protein>
<evidence type="ECO:0000313" key="4">
    <source>
        <dbReference type="EMBL" id="CAF4869870.1"/>
    </source>
</evidence>
<dbReference type="EMBL" id="CAJOBR010007837">
    <property type="protein sequence ID" value="CAF4869870.1"/>
    <property type="molecule type" value="Genomic_DNA"/>
</dbReference>
<gene>
    <name evidence="4" type="ORF">QYT958_LOCUS28566</name>
</gene>
<reference evidence="4" key="1">
    <citation type="submission" date="2021-02" db="EMBL/GenBank/DDBJ databases">
        <authorList>
            <person name="Nowell W R."/>
        </authorList>
    </citation>
    <scope>NUCLEOTIDE SEQUENCE</scope>
</reference>
<dbReference type="Pfam" id="PF13843">
    <property type="entry name" value="DDE_Tnp_1_7"/>
    <property type="match status" value="1"/>
</dbReference>
<dbReference type="PANTHER" id="PTHR46599">
    <property type="entry name" value="PIGGYBAC TRANSPOSABLE ELEMENT-DERIVED PROTEIN 4"/>
    <property type="match status" value="1"/>
</dbReference>
<proteinExistence type="predicted"/>
<feature type="domain" description="PiggyBac transposable element-derived protein" evidence="3">
    <location>
        <begin position="1"/>
        <end position="269"/>
    </location>
</feature>
<dbReference type="PANTHER" id="PTHR46599:SF3">
    <property type="entry name" value="PIGGYBAC TRANSPOSABLE ELEMENT-DERIVED PROTEIN 4"/>
    <property type="match status" value="1"/>
</dbReference>
<evidence type="ECO:0008006" key="6">
    <source>
        <dbReference type="Google" id="ProtNLM"/>
    </source>
</evidence>
<dbReference type="Pfam" id="PF13842">
    <property type="entry name" value="zf-Tnp_2"/>
    <property type="match status" value="1"/>
</dbReference>